<feature type="region of interest" description="Disordered" evidence="11">
    <location>
        <begin position="941"/>
        <end position="978"/>
    </location>
</feature>
<evidence type="ECO:0000256" key="10">
    <source>
        <dbReference type="PIRNR" id="PIRNR036578"/>
    </source>
</evidence>
<evidence type="ECO:0000256" key="2">
    <source>
        <dbReference type="ARBA" id="ARBA00006116"/>
    </source>
</evidence>
<dbReference type="PROSITE" id="PS50172">
    <property type="entry name" value="BRCT"/>
    <property type="match status" value="1"/>
</dbReference>
<dbReference type="SMART" id="SM00382">
    <property type="entry name" value="AAA"/>
    <property type="match status" value="1"/>
</dbReference>
<evidence type="ECO:0000259" key="12">
    <source>
        <dbReference type="PROSITE" id="PS50172"/>
    </source>
</evidence>
<dbReference type="GO" id="GO:0005524">
    <property type="term" value="F:ATP binding"/>
    <property type="evidence" value="ECO:0007669"/>
    <property type="project" value="UniProtKB-UniRule"/>
</dbReference>
<dbReference type="InterPro" id="IPR008921">
    <property type="entry name" value="DNA_pol3_clamp-load_cplx_C"/>
</dbReference>
<dbReference type="Gene3D" id="1.10.8.60">
    <property type="match status" value="1"/>
</dbReference>
<organism evidence="13 14">
    <name type="scientific">Cutaneotrichosporon spelunceum</name>
    <dbReference type="NCBI Taxonomy" id="1672016"/>
    <lineage>
        <taxon>Eukaryota</taxon>
        <taxon>Fungi</taxon>
        <taxon>Dikarya</taxon>
        <taxon>Basidiomycota</taxon>
        <taxon>Agaricomycotina</taxon>
        <taxon>Tremellomycetes</taxon>
        <taxon>Trichosporonales</taxon>
        <taxon>Trichosporonaceae</taxon>
        <taxon>Cutaneotrichosporon</taxon>
    </lineage>
</organism>
<feature type="compositionally biased region" description="Acidic residues" evidence="11">
    <location>
        <begin position="943"/>
        <end position="971"/>
    </location>
</feature>
<dbReference type="PANTHER" id="PTHR23389">
    <property type="entry name" value="CHROMOSOME TRANSMISSION FIDELITY FACTOR 18"/>
    <property type="match status" value="1"/>
</dbReference>
<dbReference type="GO" id="GO:0003677">
    <property type="term" value="F:DNA binding"/>
    <property type="evidence" value="ECO:0007669"/>
    <property type="project" value="UniProtKB-KW"/>
</dbReference>
<feature type="compositionally biased region" description="Low complexity" evidence="11">
    <location>
        <begin position="30"/>
        <end position="45"/>
    </location>
</feature>
<dbReference type="InterPro" id="IPR036420">
    <property type="entry name" value="BRCT_dom_sf"/>
</dbReference>
<comment type="subcellular location">
    <subcellularLocation>
        <location evidence="1 10">Nucleus</location>
    </subcellularLocation>
</comment>
<accession>A0AAD3TX60</accession>
<dbReference type="FunFam" id="1.10.8.60:FF:000021">
    <property type="entry name" value="Replication factor C subunit 1"/>
    <property type="match status" value="1"/>
</dbReference>
<dbReference type="InterPro" id="IPR012178">
    <property type="entry name" value="RFC1"/>
</dbReference>
<evidence type="ECO:0000313" key="14">
    <source>
        <dbReference type="Proteomes" id="UP001222932"/>
    </source>
</evidence>
<dbReference type="Pfam" id="PF25361">
    <property type="entry name" value="AAA_lid_RFC1"/>
    <property type="match status" value="1"/>
</dbReference>
<dbReference type="GO" id="GO:0005663">
    <property type="term" value="C:DNA replication factor C complex"/>
    <property type="evidence" value="ECO:0007669"/>
    <property type="project" value="InterPro"/>
</dbReference>
<evidence type="ECO:0000256" key="6">
    <source>
        <dbReference type="ARBA" id="ARBA00022741"/>
    </source>
</evidence>
<dbReference type="InterPro" id="IPR003593">
    <property type="entry name" value="AAA+_ATPase"/>
</dbReference>
<dbReference type="EMBL" id="BTCM01000005">
    <property type="protein sequence ID" value="GMK58517.1"/>
    <property type="molecule type" value="Genomic_DNA"/>
</dbReference>
<dbReference type="Pfam" id="PF08519">
    <property type="entry name" value="RFC1"/>
    <property type="match status" value="1"/>
</dbReference>
<dbReference type="PANTHER" id="PTHR23389:SF6">
    <property type="entry name" value="REPLICATION FACTOR C SUBUNIT 1"/>
    <property type="match status" value="1"/>
</dbReference>
<comment type="caution">
    <text evidence="13">The sequence shown here is derived from an EMBL/GenBank/DDBJ whole genome shotgun (WGS) entry which is preliminary data.</text>
</comment>
<dbReference type="GO" id="GO:0003689">
    <property type="term" value="F:DNA clamp loader activity"/>
    <property type="evidence" value="ECO:0007669"/>
    <property type="project" value="UniProtKB-UniRule"/>
</dbReference>
<dbReference type="GO" id="GO:0005634">
    <property type="term" value="C:nucleus"/>
    <property type="evidence" value="ECO:0007669"/>
    <property type="project" value="UniProtKB-SubCell"/>
</dbReference>
<gene>
    <name evidence="13" type="primary">rfc1</name>
    <name evidence="13" type="ORF">CspeluHIS016_0505490</name>
</gene>
<dbReference type="GO" id="GO:0016887">
    <property type="term" value="F:ATP hydrolysis activity"/>
    <property type="evidence" value="ECO:0007669"/>
    <property type="project" value="InterPro"/>
</dbReference>
<dbReference type="CDD" id="cd00009">
    <property type="entry name" value="AAA"/>
    <property type="match status" value="1"/>
</dbReference>
<dbReference type="Proteomes" id="UP001222932">
    <property type="component" value="Unassembled WGS sequence"/>
</dbReference>
<dbReference type="Pfam" id="PF00004">
    <property type="entry name" value="AAA"/>
    <property type="match status" value="1"/>
</dbReference>
<dbReference type="GO" id="GO:0006281">
    <property type="term" value="P:DNA repair"/>
    <property type="evidence" value="ECO:0007669"/>
    <property type="project" value="InterPro"/>
</dbReference>
<dbReference type="SUPFAM" id="SSF52540">
    <property type="entry name" value="P-loop containing nucleoside triphosphate hydrolases"/>
    <property type="match status" value="1"/>
</dbReference>
<feature type="domain" description="BRCT" evidence="12">
    <location>
        <begin position="284"/>
        <end position="365"/>
    </location>
</feature>
<dbReference type="InterPro" id="IPR027417">
    <property type="entry name" value="P-loop_NTPase"/>
</dbReference>
<dbReference type="PIRSF" id="PIRSF036578">
    <property type="entry name" value="RFC1"/>
    <property type="match status" value="1"/>
</dbReference>
<dbReference type="SUPFAM" id="SSF48019">
    <property type="entry name" value="post-AAA+ oligomerization domain-like"/>
    <property type="match status" value="1"/>
</dbReference>
<dbReference type="Gene3D" id="3.40.50.10190">
    <property type="entry name" value="BRCT domain"/>
    <property type="match status" value="1"/>
</dbReference>
<evidence type="ECO:0000256" key="3">
    <source>
        <dbReference type="ARBA" id="ARBA00020401"/>
    </source>
</evidence>
<evidence type="ECO:0000256" key="9">
    <source>
        <dbReference type="ARBA" id="ARBA00023242"/>
    </source>
</evidence>
<evidence type="ECO:0000313" key="13">
    <source>
        <dbReference type="EMBL" id="GMK58517.1"/>
    </source>
</evidence>
<dbReference type="FunFam" id="1.20.272.10:FF:000005">
    <property type="entry name" value="Replication factor C subunit 1"/>
    <property type="match status" value="1"/>
</dbReference>
<dbReference type="InterPro" id="IPR001357">
    <property type="entry name" value="BRCT_dom"/>
</dbReference>
<evidence type="ECO:0000256" key="4">
    <source>
        <dbReference type="ARBA" id="ARBA00022553"/>
    </source>
</evidence>
<keyword evidence="14" id="KW-1185">Reference proteome</keyword>
<dbReference type="AlphaFoldDB" id="A0AAD3TX60"/>
<comment type="similarity">
    <text evidence="2 10">Belongs to the activator 1 large subunit family.</text>
</comment>
<feature type="region of interest" description="Disordered" evidence="11">
    <location>
        <begin position="389"/>
        <end position="411"/>
    </location>
</feature>
<dbReference type="GO" id="GO:0006271">
    <property type="term" value="P:DNA strand elongation involved in DNA replication"/>
    <property type="evidence" value="ECO:0007669"/>
    <property type="project" value="UniProtKB-ARBA"/>
</dbReference>
<feature type="region of interest" description="Disordered" evidence="11">
    <location>
        <begin position="1"/>
        <end position="256"/>
    </location>
</feature>
<dbReference type="FunFam" id="3.40.50.300:FF:000395">
    <property type="entry name" value="Replication factor C subunit 1"/>
    <property type="match status" value="1"/>
</dbReference>
<evidence type="ECO:0000256" key="8">
    <source>
        <dbReference type="ARBA" id="ARBA00023125"/>
    </source>
</evidence>
<dbReference type="CDD" id="cd18140">
    <property type="entry name" value="HLD_clamp_RFC"/>
    <property type="match status" value="1"/>
</dbReference>
<feature type="compositionally biased region" description="Polar residues" evidence="11">
    <location>
        <begin position="7"/>
        <end position="17"/>
    </location>
</feature>
<dbReference type="SMART" id="SM00292">
    <property type="entry name" value="BRCT"/>
    <property type="match status" value="1"/>
</dbReference>
<evidence type="ECO:0000256" key="5">
    <source>
        <dbReference type="ARBA" id="ARBA00022705"/>
    </source>
</evidence>
<dbReference type="InterPro" id="IPR003959">
    <property type="entry name" value="ATPase_AAA_core"/>
</dbReference>
<reference evidence="13" key="2">
    <citation type="submission" date="2023-06" db="EMBL/GenBank/DDBJ databases">
        <authorList>
            <person name="Kobayashi Y."/>
            <person name="Kayamori A."/>
            <person name="Aoki K."/>
            <person name="Shiwa Y."/>
            <person name="Fujita N."/>
            <person name="Sugita T."/>
            <person name="Iwasaki W."/>
            <person name="Tanaka N."/>
            <person name="Takashima M."/>
        </authorList>
    </citation>
    <scope>NUCLEOTIDE SEQUENCE</scope>
    <source>
        <strain evidence="13">HIS016</strain>
    </source>
</reference>
<dbReference type="InterPro" id="IPR047854">
    <property type="entry name" value="RFC_lid"/>
</dbReference>
<keyword evidence="4" id="KW-0597">Phosphoprotein</keyword>
<keyword evidence="9 10" id="KW-0539">Nucleus</keyword>
<dbReference type="Gene3D" id="3.40.50.300">
    <property type="entry name" value="P-loop containing nucleotide triphosphate hydrolases"/>
    <property type="match status" value="1"/>
</dbReference>
<dbReference type="FunFam" id="3.40.50.10190:FF:000001">
    <property type="entry name" value="Replication factor C subunit 1"/>
    <property type="match status" value="1"/>
</dbReference>
<evidence type="ECO:0000256" key="1">
    <source>
        <dbReference type="ARBA" id="ARBA00004123"/>
    </source>
</evidence>
<dbReference type="Gene3D" id="1.20.272.10">
    <property type="match status" value="1"/>
</dbReference>
<dbReference type="SUPFAM" id="SSF52113">
    <property type="entry name" value="BRCT domain"/>
    <property type="match status" value="1"/>
</dbReference>
<dbReference type="Pfam" id="PF00533">
    <property type="entry name" value="BRCT"/>
    <property type="match status" value="1"/>
</dbReference>
<keyword evidence="8" id="KW-0238">DNA-binding</keyword>
<feature type="compositionally biased region" description="Basic and acidic residues" evidence="11">
    <location>
        <begin position="243"/>
        <end position="256"/>
    </location>
</feature>
<keyword evidence="5 10" id="KW-0235">DNA replication</keyword>
<proteinExistence type="inferred from homology"/>
<keyword evidence="7 10" id="KW-0067">ATP-binding</keyword>
<feature type="compositionally biased region" description="Basic residues" evidence="11">
    <location>
        <begin position="215"/>
        <end position="233"/>
    </location>
</feature>
<feature type="compositionally biased region" description="Polar residues" evidence="11">
    <location>
        <begin position="106"/>
        <end position="121"/>
    </location>
</feature>
<evidence type="ECO:0000256" key="11">
    <source>
        <dbReference type="SAM" id="MobiDB-lite"/>
    </source>
</evidence>
<sequence length="1000" mass="109165">MVPAPSPSKSQESQKGLSQDKDKPKKAAPKKPAGTPKKPAAPAGGDLRGWFKSGTAGTATPSRAKDEAKPQAKGTGDEPIMIDGSDDEAPVKKAASRAPSKPSDSKAGTTSKHFPVASTSKRPIAVESSPEPEPAPEELAPKRATRRAAETATKRNNLVESSDEEDFKPMRRTPAKRVATESEDQAPPPKKVRGKKAPTPSDSDEEMSDEDVKPKKAAPKKAPAKKPPAKKPAAKAAPAKKPASKDKDEDDKDDKARPKFNFHALAARRAAGPAAPGSKQIPDGDPAALAGLCFVFTGELQSLGRDDAIELCKRYHGRVVGTPSGKTDYVVVGENAGASKLAKMKVLGISTLTEDGFLDLIRTRKGVLDEKQQKALEKKEQEVIKNAQEMARREEEEEKHRRRKEKALAGTGLAAKKVAPASAQLWTTKYAPKTIKEICGNKSNIEKLQTWLANWQKSFNSGFKKPGKDGSGMYRAVLISGPPGIGKTTSAHIIAQESGYSPLELNASDTRSKKLLENGTNVDNTSLDGFFQGKGVRSTTVTDLHLSKRTCLIMDEVDGMSAGDRGGVGALNALIKKTKIPLILICNDRNLPKMKPLWGTTFSLPYRRPGPQEIRSRILSILFKEKLKIPANVVDELVKGANSDIRQVLNMLSTYKLGKSEMDFDEGKELIKMNEKNTIMTPFTITDKLCGPYSFARTSKETLNDKMDLYFQDFSFVPLFIQEHYLKTNPARLSNLDGPERDLKNLELISKAADSISDGDLVDRLIHGGEQHWSLLPLHAVTSTVRPAYHIYGMNRPTGGSGWGGPSFPQWLGQNSKMGKLQRELTDIQIRMRLKVSGSRDEIRQQYMPLLAGKIVKPLMDDGTEAIDDTIETMDEYYLGKDDWDAFVELGVGDMAEDKVLKMIPSQTKSSFTRTYNKRDHPIAFHKGDMFAASRRKIAAEAEQPDNDDVFEDDAPAPEDEEDSKADDEVNDVSKDKLIKAVGKGKGKAAGAKKAAAKKK</sequence>
<keyword evidence="6 10" id="KW-0547">Nucleotide-binding</keyword>
<protein>
    <recommendedName>
        <fullName evidence="3 10">Replication factor C subunit 1</fullName>
    </recommendedName>
</protein>
<evidence type="ECO:0000256" key="7">
    <source>
        <dbReference type="ARBA" id="ARBA00022840"/>
    </source>
</evidence>
<reference evidence="13" key="1">
    <citation type="journal article" date="2023" name="BMC Genomics">
        <title>Chromosome-level genome assemblies of Cutaneotrichosporon spp. (Trichosporonales, Basidiomycota) reveal imbalanced evolution between nucleotide sequences and chromosome synteny.</title>
        <authorList>
            <person name="Kobayashi Y."/>
            <person name="Kayamori A."/>
            <person name="Aoki K."/>
            <person name="Shiwa Y."/>
            <person name="Matsutani M."/>
            <person name="Fujita N."/>
            <person name="Sugita T."/>
            <person name="Iwasaki W."/>
            <person name="Tanaka N."/>
            <person name="Takashima M."/>
        </authorList>
    </citation>
    <scope>NUCLEOTIDE SEQUENCE</scope>
    <source>
        <strain evidence="13">HIS016</strain>
    </source>
</reference>
<dbReference type="InterPro" id="IPR013725">
    <property type="entry name" value="DNA_replication_fac_RFC1_C"/>
</dbReference>
<name>A0AAD3TX60_9TREE</name>